<feature type="domain" description="Thioesterase" evidence="2">
    <location>
        <begin position="52"/>
        <end position="124"/>
    </location>
</feature>
<dbReference type="Proteomes" id="UP000295341">
    <property type="component" value="Unassembled WGS sequence"/>
</dbReference>
<keyword evidence="1" id="KW-0378">Hydrolase</keyword>
<name>A0A4R7P0A1_9GAMM</name>
<evidence type="ECO:0000256" key="1">
    <source>
        <dbReference type="ARBA" id="ARBA00022801"/>
    </source>
</evidence>
<dbReference type="AlphaFoldDB" id="A0A4R7P0A1"/>
<dbReference type="SUPFAM" id="SSF54637">
    <property type="entry name" value="Thioesterase/thiol ester dehydrase-isomerase"/>
    <property type="match status" value="1"/>
</dbReference>
<organism evidence="3 4">
    <name type="scientific">Panacagrimonas perspica</name>
    <dbReference type="NCBI Taxonomy" id="381431"/>
    <lineage>
        <taxon>Bacteria</taxon>
        <taxon>Pseudomonadati</taxon>
        <taxon>Pseudomonadota</taxon>
        <taxon>Gammaproteobacteria</taxon>
        <taxon>Nevskiales</taxon>
        <taxon>Nevskiaceae</taxon>
        <taxon>Panacagrimonas</taxon>
    </lineage>
</organism>
<proteinExistence type="predicted"/>
<comment type="caution">
    <text evidence="3">The sequence shown here is derived from an EMBL/GenBank/DDBJ whole genome shotgun (WGS) entry which is preliminary data.</text>
</comment>
<evidence type="ECO:0000313" key="4">
    <source>
        <dbReference type="Proteomes" id="UP000295341"/>
    </source>
</evidence>
<dbReference type="InterPro" id="IPR003736">
    <property type="entry name" value="PAAI_dom"/>
</dbReference>
<dbReference type="Gene3D" id="3.10.129.10">
    <property type="entry name" value="Hotdog Thioesterase"/>
    <property type="match status" value="1"/>
</dbReference>
<evidence type="ECO:0000259" key="2">
    <source>
        <dbReference type="Pfam" id="PF03061"/>
    </source>
</evidence>
<accession>A0A4R7P0A1</accession>
<dbReference type="NCBIfam" id="TIGR00369">
    <property type="entry name" value="unchar_dom_1"/>
    <property type="match status" value="1"/>
</dbReference>
<keyword evidence="4" id="KW-1185">Reference proteome</keyword>
<dbReference type="InterPro" id="IPR029069">
    <property type="entry name" value="HotDog_dom_sf"/>
</dbReference>
<protein>
    <submittedName>
        <fullName evidence="3">Uncharacterized protein (TIGR00369 family)</fullName>
    </submittedName>
</protein>
<dbReference type="RefSeq" id="WP_133882798.1">
    <property type="nucleotide sequence ID" value="NZ_MWIN01000007.1"/>
</dbReference>
<sequence>MDLKLVMQAPEVIRLITAGFKADTPFFAIDELQHGYLRAHMPFRNWMLRPGNVISGPALFTTADLAMYALVLSHTGPQLMAVTSNLNLNFVNKGLAADVHAEATLLKLGRKIAVMEVKLRCGDDPALVAHATGSYALPTPK</sequence>
<evidence type="ECO:0000313" key="3">
    <source>
        <dbReference type="EMBL" id="TDU26609.1"/>
    </source>
</evidence>
<gene>
    <name evidence="3" type="ORF">DFR24_3638</name>
</gene>
<reference evidence="3 4" key="1">
    <citation type="submission" date="2019-03" db="EMBL/GenBank/DDBJ databases">
        <title>Genomic Encyclopedia of Type Strains, Phase IV (KMG-IV): sequencing the most valuable type-strain genomes for metagenomic binning, comparative biology and taxonomic classification.</title>
        <authorList>
            <person name="Goeker M."/>
        </authorList>
    </citation>
    <scope>NUCLEOTIDE SEQUENCE [LARGE SCALE GENOMIC DNA]</scope>
    <source>
        <strain evidence="3 4">DSM 26377</strain>
    </source>
</reference>
<dbReference type="OrthoDB" id="9805304at2"/>
<dbReference type="GO" id="GO:0016289">
    <property type="term" value="F:acyl-CoA hydrolase activity"/>
    <property type="evidence" value="ECO:0007669"/>
    <property type="project" value="UniProtKB-ARBA"/>
</dbReference>
<dbReference type="CDD" id="cd03443">
    <property type="entry name" value="PaaI_thioesterase"/>
    <property type="match status" value="1"/>
</dbReference>
<dbReference type="Pfam" id="PF03061">
    <property type="entry name" value="4HBT"/>
    <property type="match status" value="1"/>
</dbReference>
<dbReference type="EMBL" id="SOBT01000010">
    <property type="protein sequence ID" value="TDU26609.1"/>
    <property type="molecule type" value="Genomic_DNA"/>
</dbReference>
<dbReference type="InterPro" id="IPR006683">
    <property type="entry name" value="Thioestr_dom"/>
</dbReference>